<reference evidence="2" key="1">
    <citation type="submission" date="2016-10" db="EMBL/GenBank/DDBJ databases">
        <authorList>
            <person name="Varghese N."/>
            <person name="Submissions S."/>
        </authorList>
    </citation>
    <scope>NUCLEOTIDE SEQUENCE [LARGE SCALE GENOMIC DNA]</scope>
    <source>
        <strain evidence="2">CGMCC 1.9108</strain>
    </source>
</reference>
<dbReference type="Proteomes" id="UP000199628">
    <property type="component" value="Unassembled WGS sequence"/>
</dbReference>
<proteinExistence type="predicted"/>
<protein>
    <submittedName>
        <fullName evidence="1">Uncharacterized protein</fullName>
    </submittedName>
</protein>
<dbReference type="RefSeq" id="WP_093035023.1">
    <property type="nucleotide sequence ID" value="NZ_FMZV01000015.1"/>
</dbReference>
<dbReference type="EMBL" id="FMZV01000015">
    <property type="protein sequence ID" value="SDE16778.1"/>
    <property type="molecule type" value="Genomic_DNA"/>
</dbReference>
<gene>
    <name evidence="1" type="ORF">SAMN04488239_11517</name>
</gene>
<sequence>MAIDLGITYEDVRNALKDESIRKLIGLKMGAADPQTGFRAMLPDITIDPAPATPSPSRTITWNMNMLVSVSEEGTRKKFQRIVGALLRAANGLGGLVATGTGLVPADAEAAVNIAINTVGDIDDILDETQVDRSLSIDQLKVALRNRQGRTVTLKARIAIDARWATDDPTSSDNKAWIEIERLKIGTGATFHANPPTYDVDDWDPTVSFPTGTHSGRSFLNSGGRRDRVGAMMTQNSTNPASWLLEAEAPIDRDQTTVNAFATVSALTWSDTVIVEVKHIILELEVDESPTDTETAMQDAERAISRFEELAAQLRAFQEASPTLEIRDMYRGQLTSVEGQIAALREYLGGLRR</sequence>
<keyword evidence="2" id="KW-1185">Reference proteome</keyword>
<evidence type="ECO:0000313" key="2">
    <source>
        <dbReference type="Proteomes" id="UP000199628"/>
    </source>
</evidence>
<dbReference type="AlphaFoldDB" id="A0A1G7API0"/>
<organism evidence="1 2">
    <name type="scientific">Ruegeria marina</name>
    <dbReference type="NCBI Taxonomy" id="639004"/>
    <lineage>
        <taxon>Bacteria</taxon>
        <taxon>Pseudomonadati</taxon>
        <taxon>Pseudomonadota</taxon>
        <taxon>Alphaproteobacteria</taxon>
        <taxon>Rhodobacterales</taxon>
        <taxon>Roseobacteraceae</taxon>
        <taxon>Ruegeria</taxon>
    </lineage>
</organism>
<name>A0A1G7API0_9RHOB</name>
<accession>A0A1G7API0</accession>
<evidence type="ECO:0000313" key="1">
    <source>
        <dbReference type="EMBL" id="SDE16778.1"/>
    </source>
</evidence>